<organism evidence="2 3">
    <name type="scientific">Pseudomonas fulva (strain 12-X)</name>
    <dbReference type="NCBI Taxonomy" id="743720"/>
    <lineage>
        <taxon>Bacteria</taxon>
        <taxon>Pseudomonadati</taxon>
        <taxon>Pseudomonadota</taxon>
        <taxon>Gammaproteobacteria</taxon>
        <taxon>Pseudomonadales</taxon>
        <taxon>Pseudomonadaceae</taxon>
        <taxon>Pseudomonas</taxon>
    </lineage>
</organism>
<name>F6AIS8_PSEF1</name>
<dbReference type="HOGENOM" id="CLU_2539966_0_0_6"/>
<dbReference type="Proteomes" id="UP000000686">
    <property type="component" value="Chromosome"/>
</dbReference>
<dbReference type="KEGG" id="pfv:Psefu_2849"/>
<dbReference type="EMBL" id="CP002727">
    <property type="protein sequence ID" value="AEF22813.1"/>
    <property type="molecule type" value="Genomic_DNA"/>
</dbReference>
<accession>F6AIS8</accession>
<keyword evidence="3" id="KW-1185">Reference proteome</keyword>
<sequence length="83" mass="9147">MWPYKADPTGNAFMVIAYAWQACSVPNFQGVGRFGAGKTTVHWSRVGGQFERAKETRVSLGSTRVMESPAQRRCAGDRQPAIN</sequence>
<evidence type="ECO:0000313" key="2">
    <source>
        <dbReference type="EMBL" id="AEF22813.1"/>
    </source>
</evidence>
<dbReference type="AlphaFoldDB" id="F6AIS8"/>
<protein>
    <submittedName>
        <fullName evidence="2">Uncharacterized protein</fullName>
    </submittedName>
</protein>
<evidence type="ECO:0000313" key="3">
    <source>
        <dbReference type="Proteomes" id="UP000000686"/>
    </source>
</evidence>
<dbReference type="PROSITE" id="PS51257">
    <property type="entry name" value="PROKAR_LIPOPROTEIN"/>
    <property type="match status" value="1"/>
</dbReference>
<evidence type="ECO:0000256" key="1">
    <source>
        <dbReference type="SAM" id="MobiDB-lite"/>
    </source>
</evidence>
<reference evidence="2 3" key="1">
    <citation type="submission" date="2011-04" db="EMBL/GenBank/DDBJ databases">
        <title>Complete sequence of Pseudomonas fulva 12-X.</title>
        <authorList>
            <consortium name="US DOE Joint Genome Institute"/>
            <person name="Lucas S."/>
            <person name="Han J."/>
            <person name="Lapidus A."/>
            <person name="Cheng J.-F."/>
            <person name="Goodwin L."/>
            <person name="Pitluck S."/>
            <person name="Peters L."/>
            <person name="Mikhailova N."/>
            <person name="Pagani I."/>
            <person name="Davenport K."/>
            <person name="Han C."/>
            <person name="Tapia R."/>
            <person name="Land M."/>
            <person name="Hauser L."/>
            <person name="Kyrpides N."/>
            <person name="Ivanova N."/>
            <person name="Pagani I."/>
            <person name="Lcollab F.I."/>
            <person name="Woyke T."/>
        </authorList>
    </citation>
    <scope>NUCLEOTIDE SEQUENCE [LARGE SCALE GENOMIC DNA]</scope>
    <source>
        <strain evidence="3">12-X</strain>
    </source>
</reference>
<gene>
    <name evidence="2" type="ordered locus">Psefu_2849</name>
</gene>
<proteinExistence type="predicted"/>
<feature type="region of interest" description="Disordered" evidence="1">
    <location>
        <begin position="60"/>
        <end position="83"/>
    </location>
</feature>